<feature type="transmembrane region" description="Helical" evidence="1">
    <location>
        <begin position="141"/>
        <end position="162"/>
    </location>
</feature>
<feature type="transmembrane region" description="Helical" evidence="1">
    <location>
        <begin position="31"/>
        <end position="52"/>
    </location>
</feature>
<feature type="transmembrane region" description="Helical" evidence="1">
    <location>
        <begin position="174"/>
        <end position="193"/>
    </location>
</feature>
<evidence type="ECO:0000313" key="3">
    <source>
        <dbReference type="Proteomes" id="UP001652700"/>
    </source>
</evidence>
<evidence type="ECO:0000313" key="2">
    <source>
        <dbReference type="EnsemblMetazoa" id="XP_050517414.1"/>
    </source>
</evidence>
<feature type="transmembrane region" description="Helical" evidence="1">
    <location>
        <begin position="110"/>
        <end position="129"/>
    </location>
</feature>
<keyword evidence="1" id="KW-0812">Transmembrane</keyword>
<feature type="transmembrane region" description="Helical" evidence="1">
    <location>
        <begin position="240"/>
        <end position="263"/>
    </location>
</feature>
<dbReference type="GeneID" id="126892035"/>
<protein>
    <submittedName>
        <fullName evidence="2">Uncharacterized protein</fullName>
    </submittedName>
</protein>
<keyword evidence="3" id="KW-1185">Reference proteome</keyword>
<dbReference type="Gene3D" id="1.20.1070.10">
    <property type="entry name" value="Rhodopsin 7-helix transmembrane proteins"/>
    <property type="match status" value="1"/>
</dbReference>
<proteinExistence type="predicted"/>
<dbReference type="RefSeq" id="XP_050517414.1">
    <property type="nucleotide sequence ID" value="XM_050661457.1"/>
</dbReference>
<accession>A0ABM5L4P7</accession>
<dbReference type="EnsemblMetazoa" id="XM_050661457.1">
    <property type="protein sequence ID" value="XP_050517414.1"/>
    <property type="gene ID" value="LOC126892035"/>
</dbReference>
<name>A0ABM5L4P7_DIAVI</name>
<sequence>MADNSSSWDDDPHLEKPGRDWLEYLALATDYFSIPLCFISVLCDILLIAVILKYRRLKNRTNFYLLNFAIFHIVYILSTPIFYCIIDLFYPSGLEIRWYCTWSRIENFGMALVLTFIAGYGVDVVVESQQANWFPKYERRYFYLFSFFYFFHVMIFAISASICFKSGLRNNFNFYFLTIYYLVTVIFLLYLGISNKDGKLVKTKSYALNISIVILLLWLPLFVVYNLINILRKRNVEIVLWYLAFLPEYLAYSCSVVVCWKLWKGQKQFKTAFRKIFRREVSLADYEELFMVENNVNSDQNKL</sequence>
<organism evidence="2 3">
    <name type="scientific">Diabrotica virgifera virgifera</name>
    <name type="common">western corn rootworm</name>
    <dbReference type="NCBI Taxonomy" id="50390"/>
    <lineage>
        <taxon>Eukaryota</taxon>
        <taxon>Metazoa</taxon>
        <taxon>Ecdysozoa</taxon>
        <taxon>Arthropoda</taxon>
        <taxon>Hexapoda</taxon>
        <taxon>Insecta</taxon>
        <taxon>Pterygota</taxon>
        <taxon>Neoptera</taxon>
        <taxon>Endopterygota</taxon>
        <taxon>Coleoptera</taxon>
        <taxon>Polyphaga</taxon>
        <taxon>Cucujiformia</taxon>
        <taxon>Chrysomeloidea</taxon>
        <taxon>Chrysomelidae</taxon>
        <taxon>Galerucinae</taxon>
        <taxon>Diabroticina</taxon>
        <taxon>Diabroticites</taxon>
        <taxon>Diabrotica</taxon>
    </lineage>
</organism>
<evidence type="ECO:0000256" key="1">
    <source>
        <dbReference type="SAM" id="Phobius"/>
    </source>
</evidence>
<dbReference type="Proteomes" id="UP001652700">
    <property type="component" value="Unplaced"/>
</dbReference>
<keyword evidence="1" id="KW-0472">Membrane</keyword>
<feature type="transmembrane region" description="Helical" evidence="1">
    <location>
        <begin position="64"/>
        <end position="90"/>
    </location>
</feature>
<keyword evidence="1" id="KW-1133">Transmembrane helix</keyword>
<feature type="transmembrane region" description="Helical" evidence="1">
    <location>
        <begin position="205"/>
        <end position="228"/>
    </location>
</feature>
<dbReference type="SUPFAM" id="SSF81321">
    <property type="entry name" value="Family A G protein-coupled receptor-like"/>
    <property type="match status" value="1"/>
</dbReference>
<reference evidence="2" key="1">
    <citation type="submission" date="2025-05" db="UniProtKB">
        <authorList>
            <consortium name="EnsemblMetazoa"/>
        </authorList>
    </citation>
    <scope>IDENTIFICATION</scope>
</reference>